<proteinExistence type="inferred from homology"/>
<evidence type="ECO:0008006" key="7">
    <source>
        <dbReference type="Google" id="ProtNLM"/>
    </source>
</evidence>
<dbReference type="PANTHER" id="PTHR10972">
    <property type="entry name" value="OXYSTEROL-BINDING PROTEIN-RELATED"/>
    <property type="match status" value="1"/>
</dbReference>
<evidence type="ECO:0000256" key="1">
    <source>
        <dbReference type="ARBA" id="ARBA00008842"/>
    </source>
</evidence>
<dbReference type="GO" id="GO:0005829">
    <property type="term" value="C:cytosol"/>
    <property type="evidence" value="ECO:0007669"/>
    <property type="project" value="TreeGrafter"/>
</dbReference>
<evidence type="ECO:0000313" key="5">
    <source>
        <dbReference type="EMBL" id="TNV72967.1"/>
    </source>
</evidence>
<dbReference type="Pfam" id="PF01237">
    <property type="entry name" value="Oxysterol_BP"/>
    <property type="match status" value="1"/>
</dbReference>
<sequence length="431" mass="49957">MAKVKEQDSNQGLSEETSIEDPPERTCLPYLKGQNNVKVSMWSILKESVGKEIWKITVPVIFNEPLSVLQKCAGVTEYIDILDQAIAEPDEMKRFALVALQFATQYQNVERSGLSKPFNPMLGETFEYVVPGKYKYLAEQVSHHPPITAFVVLGDSGFVKYSTFQTKTSFGMGSICFTNIHNEYLELEKTEELFEWFPPTLGIHGLISGKPYIDLEGQGVVKDLSKPDEKYAVVKFYKRGWTSSSHQKVEIDVYESKDQKPVFRLEGKWSGEIQLKDLRKPHSKFEVIWKKAPYPENWQHQYGMTYHSIQLNYLPKQLKPFLPPTDTRLRPDQRALENGEFALAAREKNRLEEKQRAVKKYMEKEGITHQPKYFNQWLPRSSIMEDEQGNILYQYKYNGLYFEHDRLKQDWSGLPDLFGESLPEEVAKALQ</sequence>
<name>A0A8J8ND52_HALGN</name>
<dbReference type="Gene3D" id="3.30.70.3490">
    <property type="match status" value="1"/>
</dbReference>
<dbReference type="Proteomes" id="UP000785679">
    <property type="component" value="Unassembled WGS sequence"/>
</dbReference>
<dbReference type="PROSITE" id="PS01013">
    <property type="entry name" value="OSBP"/>
    <property type="match status" value="1"/>
</dbReference>
<protein>
    <recommendedName>
        <fullName evidence="7">Oxysterol-binding protein</fullName>
    </recommendedName>
</protein>
<organism evidence="5 6">
    <name type="scientific">Halteria grandinella</name>
    <dbReference type="NCBI Taxonomy" id="5974"/>
    <lineage>
        <taxon>Eukaryota</taxon>
        <taxon>Sar</taxon>
        <taxon>Alveolata</taxon>
        <taxon>Ciliophora</taxon>
        <taxon>Intramacronucleata</taxon>
        <taxon>Spirotrichea</taxon>
        <taxon>Stichotrichia</taxon>
        <taxon>Sporadotrichida</taxon>
        <taxon>Halteriidae</taxon>
        <taxon>Halteria</taxon>
    </lineage>
</organism>
<comment type="caution">
    <text evidence="5">The sequence shown here is derived from an EMBL/GenBank/DDBJ whole genome shotgun (WGS) entry which is preliminary data.</text>
</comment>
<dbReference type="GO" id="GO:0016020">
    <property type="term" value="C:membrane"/>
    <property type="evidence" value="ECO:0007669"/>
    <property type="project" value="TreeGrafter"/>
</dbReference>
<accession>A0A8J8ND52</accession>
<reference evidence="5" key="1">
    <citation type="submission" date="2019-06" db="EMBL/GenBank/DDBJ databases">
        <authorList>
            <person name="Zheng W."/>
        </authorList>
    </citation>
    <scope>NUCLEOTIDE SEQUENCE</scope>
    <source>
        <strain evidence="5">QDHG01</strain>
    </source>
</reference>
<comment type="similarity">
    <text evidence="1 3">Belongs to the OSBP family.</text>
</comment>
<evidence type="ECO:0000313" key="6">
    <source>
        <dbReference type="Proteomes" id="UP000785679"/>
    </source>
</evidence>
<keyword evidence="2" id="KW-0597">Phosphoprotein</keyword>
<dbReference type="AlphaFoldDB" id="A0A8J8ND52"/>
<dbReference type="OrthoDB" id="1854502at2759"/>
<dbReference type="InterPro" id="IPR037239">
    <property type="entry name" value="OSBP_sf"/>
</dbReference>
<evidence type="ECO:0000256" key="2">
    <source>
        <dbReference type="ARBA" id="ARBA00022553"/>
    </source>
</evidence>
<dbReference type="PANTHER" id="PTHR10972:SF205">
    <property type="entry name" value="OXYSTEROL-BINDING PROTEIN 1"/>
    <property type="match status" value="1"/>
</dbReference>
<dbReference type="Gene3D" id="2.40.160.120">
    <property type="match status" value="1"/>
</dbReference>
<dbReference type="InterPro" id="IPR000648">
    <property type="entry name" value="Oxysterol-bd"/>
</dbReference>
<gene>
    <name evidence="5" type="ORF">FGO68_gene10167</name>
</gene>
<dbReference type="GO" id="GO:0032934">
    <property type="term" value="F:sterol binding"/>
    <property type="evidence" value="ECO:0007669"/>
    <property type="project" value="TreeGrafter"/>
</dbReference>
<keyword evidence="6" id="KW-1185">Reference proteome</keyword>
<dbReference type="EMBL" id="RRYP01020313">
    <property type="protein sequence ID" value="TNV72967.1"/>
    <property type="molecule type" value="Genomic_DNA"/>
</dbReference>
<dbReference type="InterPro" id="IPR018494">
    <property type="entry name" value="Oxysterol-bd_CS"/>
</dbReference>
<evidence type="ECO:0000256" key="4">
    <source>
        <dbReference type="SAM" id="MobiDB-lite"/>
    </source>
</evidence>
<evidence type="ECO:0000256" key="3">
    <source>
        <dbReference type="RuleBase" id="RU003844"/>
    </source>
</evidence>
<feature type="region of interest" description="Disordered" evidence="4">
    <location>
        <begin position="1"/>
        <end position="25"/>
    </location>
</feature>
<dbReference type="SUPFAM" id="SSF144000">
    <property type="entry name" value="Oxysterol-binding protein-like"/>
    <property type="match status" value="1"/>
</dbReference>